<dbReference type="PANTHER" id="PTHR36153">
    <property type="entry name" value="INNER MEMBRANE PROTEIN-RELATED"/>
    <property type="match status" value="1"/>
</dbReference>
<dbReference type="Pfam" id="PF14331">
    <property type="entry name" value="IcmF-related_N"/>
    <property type="match status" value="1"/>
</dbReference>
<evidence type="ECO:0000313" key="4">
    <source>
        <dbReference type="EMBL" id="VAW89214.1"/>
    </source>
</evidence>
<organism evidence="4">
    <name type="scientific">hydrothermal vent metagenome</name>
    <dbReference type="NCBI Taxonomy" id="652676"/>
    <lineage>
        <taxon>unclassified sequences</taxon>
        <taxon>metagenomes</taxon>
        <taxon>ecological metagenomes</taxon>
    </lineage>
</organism>
<dbReference type="NCBIfam" id="TIGR03348">
    <property type="entry name" value="VI_IcmF"/>
    <property type="match status" value="1"/>
</dbReference>
<dbReference type="InterPro" id="IPR025743">
    <property type="entry name" value="TssM1_N"/>
</dbReference>
<dbReference type="PANTHER" id="PTHR36153:SF1">
    <property type="entry name" value="TYPE VI SECRETION SYSTEM COMPONENT TSSM1"/>
    <property type="match status" value="1"/>
</dbReference>
<dbReference type="InterPro" id="IPR027417">
    <property type="entry name" value="P-loop_NTPase"/>
</dbReference>
<dbReference type="InterPro" id="IPR009612">
    <property type="entry name" value="IcmF-rel"/>
</dbReference>
<proteinExistence type="predicted"/>
<dbReference type="Pfam" id="PF06761">
    <property type="entry name" value="IcmF-related"/>
    <property type="match status" value="1"/>
</dbReference>
<dbReference type="InterPro" id="IPR010623">
    <property type="entry name" value="IcmF_C"/>
</dbReference>
<dbReference type="Gene3D" id="3.40.50.300">
    <property type="entry name" value="P-loop containing nucleotide triphosphate hydrolases"/>
    <property type="match status" value="1"/>
</dbReference>
<reference evidence="4" key="1">
    <citation type="submission" date="2018-06" db="EMBL/GenBank/DDBJ databases">
        <authorList>
            <person name="Zhirakovskaya E."/>
        </authorList>
    </citation>
    <scope>NUCLEOTIDE SEQUENCE</scope>
</reference>
<feature type="domain" description="IcmF-related" evidence="2">
    <location>
        <begin position="511"/>
        <end position="809"/>
    </location>
</feature>
<dbReference type="InterPro" id="IPR053156">
    <property type="entry name" value="T6SS_TssM-like"/>
</dbReference>
<dbReference type="AlphaFoldDB" id="A0A3B1A652"/>
<name>A0A3B1A652_9ZZZZ</name>
<feature type="domain" description="Type VI secretion system component TssM1 N-terminal" evidence="3">
    <location>
        <begin position="204"/>
        <end position="460"/>
    </location>
</feature>
<dbReference type="Pfam" id="PF06744">
    <property type="entry name" value="IcmF_C"/>
    <property type="match status" value="1"/>
</dbReference>
<protein>
    <submittedName>
        <fullName evidence="4">IcmF-related protein</fullName>
    </submittedName>
</protein>
<feature type="domain" description="Type VI secretion system IcmF C-terminal" evidence="1">
    <location>
        <begin position="1050"/>
        <end position="1142"/>
    </location>
</feature>
<dbReference type="EMBL" id="UOFP01000260">
    <property type="protein sequence ID" value="VAW89214.1"/>
    <property type="molecule type" value="Genomic_DNA"/>
</dbReference>
<dbReference type="SUPFAM" id="SSF52540">
    <property type="entry name" value="P-loop containing nucleoside triphosphate hydrolases"/>
    <property type="match status" value="1"/>
</dbReference>
<evidence type="ECO:0000259" key="3">
    <source>
        <dbReference type="Pfam" id="PF14331"/>
    </source>
</evidence>
<sequence>MQSVINFFKNRVVISIIGLLILSALIWFVGPAFKFGENNFSPLQGETARLLAIIIIIVFWGLNNLRIQRQENKSNDELVTALQSNPEENSNNIVSDQTSEEMQQIGDRFAHALTTLKKLKFKGRGTTKALYELPWYIIIGPPGSGKTTALINSSLNFPLAEQFGKGALQGVGGTRNCDWWFTNDAVLIDTAGRYTTQDSHKVIDSSAWEGFLALLKKHRRRRPINGVIIAISLQDLLTQTEEERVIHAKTIRSRIDELMDKLEIRFPIYLMFTKCDLVSGFSEFFEDMGKNDREQVWGVSLPNAAKYSQSPDFDFLEKEYKKIITRLYERALWRVHQERDVRRRGVIQGFPQQMENLKNIVDQFTQQTFIKNRFRYQPYLRGIYFTSGTQDGTPVDRLMSSVSSNFGFNREVMAPPLSQGKSYFLGQLFREVIFPESELVGSNRRYERLITWSKRSAYVGMAGIAIVLSVVWAGSFTRNEMYMNEVESYIAEFNAEKNRYNIRSGNIYNTLPSLNALAKASVVYDQEQHPWLSALGMYDSNVDDAANQAYHSQLKTLFLPKLIKQLETHLKRGHRGGDLYNTFRTYVMFNKLEQMDKQLVQEWFSEQWKNELEGQATKKQELSAHLNNLLNLELQPAKLDKYIVSSTRSLLLRVPASQRIYERIRTNPLYTQKVDLLNEFGESVRDRYVMTQEVRGNLSIPILFTKEGYDDIDFSPDSSVISSIVNERWLLSDSDNEKVDFIKDDLDDVSEKVKSHYLSEYSTVWQQVYDTLNVKPFENLKQANDLLTSFTDPVYSPMLAILEIGSSNTELSSQLAADLADDNQEGASGQLASLAASKANWTKVDREFRSINVMLRESSRKPAPISQVLLKISQLQAFVNEITLAPDPAKKAFEVAKVRYQSGAGNPISSLHAFAKNTPKPIKRWLTSLADETWRVILRSAHQHVNSEWKSTVYRPYRQGLAGRYPLKKSSSDELALLDFVDFFKPGGTIDLFRQEYIKPFISTRAGWKNRSIDKYNLGLSQRTINQVRAALAIQNIYFRNSAETPSLSFQLKPYRMSKHDVRFELEVGENSLSYSHGPKFWKTLKWVGSDDKNRVRIIFEDLNEKQYSKAFDGPWAWFKLLDRSRLSKTEKSNVYLITYDILDKKPDAEESSSSESPIRHEITYEIKAKSINNPLENNLLSSFKLPEKI</sequence>
<accession>A0A3B1A652</accession>
<evidence type="ECO:0000259" key="1">
    <source>
        <dbReference type="Pfam" id="PF06744"/>
    </source>
</evidence>
<evidence type="ECO:0000259" key="2">
    <source>
        <dbReference type="Pfam" id="PF06761"/>
    </source>
</evidence>
<dbReference type="InterPro" id="IPR017731">
    <property type="entry name" value="TssM1-like"/>
</dbReference>
<gene>
    <name evidence="4" type="ORF">MNBD_GAMMA18-195</name>
</gene>
<dbReference type="CDD" id="cd00882">
    <property type="entry name" value="Ras_like_GTPase"/>
    <property type="match status" value="1"/>
</dbReference>